<sequence length="119" mass="13456">MYKIFCSSIQSTLFFFLSTVKNMQRSSSLSNTNRLISDEIFVNLPPSTMATSQLLKATTTSDDRLPEYGDPITGTNKKEIAYNRHHDMTGEKVIHLIPVVLFLCAFTLWFFSLPADGKI</sequence>
<keyword evidence="1" id="KW-0812">Transmembrane</keyword>
<dbReference type="AlphaFoldDB" id="A0A0D2R583"/>
<dbReference type="PANTHER" id="PTHR34189:SF10">
    <property type="entry name" value="TRANSMEMBRANE PROTEIN"/>
    <property type="match status" value="1"/>
</dbReference>
<organism evidence="2 3">
    <name type="scientific">Gossypium raimondii</name>
    <name type="common">Peruvian cotton</name>
    <name type="synonym">Gossypium klotzschianum subsp. raimondii</name>
    <dbReference type="NCBI Taxonomy" id="29730"/>
    <lineage>
        <taxon>Eukaryota</taxon>
        <taxon>Viridiplantae</taxon>
        <taxon>Streptophyta</taxon>
        <taxon>Embryophyta</taxon>
        <taxon>Tracheophyta</taxon>
        <taxon>Spermatophyta</taxon>
        <taxon>Magnoliopsida</taxon>
        <taxon>eudicotyledons</taxon>
        <taxon>Gunneridae</taxon>
        <taxon>Pentapetalae</taxon>
        <taxon>rosids</taxon>
        <taxon>malvids</taxon>
        <taxon>Malvales</taxon>
        <taxon>Malvaceae</taxon>
        <taxon>Malvoideae</taxon>
        <taxon>Gossypium</taxon>
    </lineage>
</organism>
<dbReference type="STRING" id="29730.A0A0D2R583"/>
<evidence type="ECO:0000256" key="1">
    <source>
        <dbReference type="SAM" id="Phobius"/>
    </source>
</evidence>
<name>A0A0D2R583_GOSRA</name>
<protein>
    <recommendedName>
        <fullName evidence="4">Transmembrane protein</fullName>
    </recommendedName>
</protein>
<feature type="transmembrane region" description="Helical" evidence="1">
    <location>
        <begin position="93"/>
        <end position="111"/>
    </location>
</feature>
<keyword evidence="1" id="KW-0472">Membrane</keyword>
<keyword evidence="3" id="KW-1185">Reference proteome</keyword>
<dbReference type="Gramene" id="KJB27104">
    <property type="protein sequence ID" value="KJB27104"/>
    <property type="gene ID" value="B456_004G278100"/>
</dbReference>
<reference evidence="2 3" key="1">
    <citation type="journal article" date="2012" name="Nature">
        <title>Repeated polyploidization of Gossypium genomes and the evolution of spinnable cotton fibres.</title>
        <authorList>
            <person name="Paterson A.H."/>
            <person name="Wendel J.F."/>
            <person name="Gundlach H."/>
            <person name="Guo H."/>
            <person name="Jenkins J."/>
            <person name="Jin D."/>
            <person name="Llewellyn D."/>
            <person name="Showmaker K.C."/>
            <person name="Shu S."/>
            <person name="Udall J."/>
            <person name="Yoo M.J."/>
            <person name="Byers R."/>
            <person name="Chen W."/>
            <person name="Doron-Faigenboim A."/>
            <person name="Duke M.V."/>
            <person name="Gong L."/>
            <person name="Grimwood J."/>
            <person name="Grover C."/>
            <person name="Grupp K."/>
            <person name="Hu G."/>
            <person name="Lee T.H."/>
            <person name="Li J."/>
            <person name="Lin L."/>
            <person name="Liu T."/>
            <person name="Marler B.S."/>
            <person name="Page J.T."/>
            <person name="Roberts A.W."/>
            <person name="Romanel E."/>
            <person name="Sanders W.S."/>
            <person name="Szadkowski E."/>
            <person name="Tan X."/>
            <person name="Tang H."/>
            <person name="Xu C."/>
            <person name="Wang J."/>
            <person name="Wang Z."/>
            <person name="Zhang D."/>
            <person name="Zhang L."/>
            <person name="Ashrafi H."/>
            <person name="Bedon F."/>
            <person name="Bowers J.E."/>
            <person name="Brubaker C.L."/>
            <person name="Chee P.W."/>
            <person name="Das S."/>
            <person name="Gingle A.R."/>
            <person name="Haigler C.H."/>
            <person name="Harker D."/>
            <person name="Hoffmann L.V."/>
            <person name="Hovav R."/>
            <person name="Jones D.C."/>
            <person name="Lemke C."/>
            <person name="Mansoor S."/>
            <person name="ur Rahman M."/>
            <person name="Rainville L.N."/>
            <person name="Rambani A."/>
            <person name="Reddy U.K."/>
            <person name="Rong J.K."/>
            <person name="Saranga Y."/>
            <person name="Scheffler B.E."/>
            <person name="Scheffler J.A."/>
            <person name="Stelly D.M."/>
            <person name="Triplett B.A."/>
            <person name="Van Deynze A."/>
            <person name="Vaslin M.F."/>
            <person name="Waghmare V.N."/>
            <person name="Walford S.A."/>
            <person name="Wright R.J."/>
            <person name="Zaki E.A."/>
            <person name="Zhang T."/>
            <person name="Dennis E.S."/>
            <person name="Mayer K.F."/>
            <person name="Peterson D.G."/>
            <person name="Rokhsar D.S."/>
            <person name="Wang X."/>
            <person name="Schmutz J."/>
        </authorList>
    </citation>
    <scope>NUCLEOTIDE SEQUENCE [LARGE SCALE GENOMIC DNA]</scope>
</reference>
<gene>
    <name evidence="2" type="ORF">B456_004G278100</name>
</gene>
<evidence type="ECO:0008006" key="4">
    <source>
        <dbReference type="Google" id="ProtNLM"/>
    </source>
</evidence>
<dbReference type="EMBL" id="CM001743">
    <property type="protein sequence ID" value="KJB27104.1"/>
    <property type="molecule type" value="Genomic_DNA"/>
</dbReference>
<dbReference type="OMA" id="ILWIFSH"/>
<evidence type="ECO:0000313" key="2">
    <source>
        <dbReference type="EMBL" id="KJB27104.1"/>
    </source>
</evidence>
<evidence type="ECO:0000313" key="3">
    <source>
        <dbReference type="Proteomes" id="UP000032304"/>
    </source>
</evidence>
<keyword evidence="1" id="KW-1133">Transmembrane helix</keyword>
<dbReference type="Proteomes" id="UP000032304">
    <property type="component" value="Chromosome 4"/>
</dbReference>
<accession>A0A0D2R583</accession>
<proteinExistence type="predicted"/>
<dbReference type="PANTHER" id="PTHR34189">
    <property type="entry name" value="TRANSMEMBRANE PROTEIN"/>
    <property type="match status" value="1"/>
</dbReference>